<organism evidence="3 4">
    <name type="scientific">Physocladia obscura</name>
    <dbReference type="NCBI Taxonomy" id="109957"/>
    <lineage>
        <taxon>Eukaryota</taxon>
        <taxon>Fungi</taxon>
        <taxon>Fungi incertae sedis</taxon>
        <taxon>Chytridiomycota</taxon>
        <taxon>Chytridiomycota incertae sedis</taxon>
        <taxon>Chytridiomycetes</taxon>
        <taxon>Chytridiales</taxon>
        <taxon>Chytriomycetaceae</taxon>
        <taxon>Physocladia</taxon>
    </lineage>
</organism>
<dbReference type="InterPro" id="IPR001810">
    <property type="entry name" value="F-box_dom"/>
</dbReference>
<dbReference type="SUPFAM" id="SSF52058">
    <property type="entry name" value="L domain-like"/>
    <property type="match status" value="1"/>
</dbReference>
<dbReference type="PROSITE" id="PS50181">
    <property type="entry name" value="FBOX"/>
    <property type="match status" value="1"/>
</dbReference>
<feature type="domain" description="F-box" evidence="2">
    <location>
        <begin position="1"/>
        <end position="46"/>
    </location>
</feature>
<dbReference type="Pfam" id="PF13855">
    <property type="entry name" value="LRR_8"/>
    <property type="match status" value="2"/>
</dbReference>
<accession>A0AAD5T1P4</accession>
<dbReference type="AlphaFoldDB" id="A0AAD5T1P4"/>
<proteinExistence type="predicted"/>
<keyword evidence="1" id="KW-0677">Repeat</keyword>
<evidence type="ECO:0000256" key="1">
    <source>
        <dbReference type="ARBA" id="ARBA00022737"/>
    </source>
</evidence>
<comment type="caution">
    <text evidence="3">The sequence shown here is derived from an EMBL/GenBank/DDBJ whole genome shotgun (WGS) entry which is preliminary data.</text>
</comment>
<dbReference type="Gene3D" id="3.80.10.10">
    <property type="entry name" value="Ribonuclease Inhibitor"/>
    <property type="match status" value="1"/>
</dbReference>
<dbReference type="Proteomes" id="UP001211907">
    <property type="component" value="Unassembled WGS sequence"/>
</dbReference>
<protein>
    <recommendedName>
        <fullName evidence="2">F-box domain-containing protein</fullName>
    </recommendedName>
</protein>
<sequence length="410" mass="45506">MSLERLPTELVHEIFGLQDIHSVHKYRRINKRLNACLSDRDFVIVLAQKSVNSVALHLQAKRTISHSIPQVLKNILRWPDAQQTAAASIFLRGVVSVNWQITPNPTKEVTTGGEFPLSLLAGIPDLVDLTLYGGPVSSHIPTAISGLRKLKKLNLGFLGISGEIPADAFVQLRYLQVLKLHSNKLFGFVPAAIGSIFTLTTLNLASNNLDGNIPTELGNLVALEVLQLDENNLTGVIPVSILGLRNLKDFRLSSNNLEGSIPTEIEGLESAEKIFLQYNKFTGEIPGVFSKLKKLNTLLLQNNSLTGEIPDVIYDSKTLNQLFLNNNKLTGRISEKVSNCINLKQFDVACNKLTGKLPVQLGKLKLEYFNVNRNDMEEILDMEMNWESEVYQSLTALGWTVATEKKVLKE</sequence>
<dbReference type="InterPro" id="IPR001611">
    <property type="entry name" value="Leu-rich_rpt"/>
</dbReference>
<gene>
    <name evidence="3" type="ORF">HK100_012306</name>
</gene>
<evidence type="ECO:0000313" key="3">
    <source>
        <dbReference type="EMBL" id="KAJ3121586.1"/>
    </source>
</evidence>
<keyword evidence="4" id="KW-1185">Reference proteome</keyword>
<dbReference type="PANTHER" id="PTHR48004">
    <property type="entry name" value="OS01G0149700 PROTEIN"/>
    <property type="match status" value="1"/>
</dbReference>
<dbReference type="PANTHER" id="PTHR48004:SF59">
    <property type="entry name" value="LEUCINE-RICH REPEAT-CONTAINING N-TERMINAL PLANT-TYPE DOMAIN-CONTAINING PROTEIN"/>
    <property type="match status" value="1"/>
</dbReference>
<reference evidence="3" key="1">
    <citation type="submission" date="2020-05" db="EMBL/GenBank/DDBJ databases">
        <title>Phylogenomic resolution of chytrid fungi.</title>
        <authorList>
            <person name="Stajich J.E."/>
            <person name="Amses K."/>
            <person name="Simmons R."/>
            <person name="Seto K."/>
            <person name="Myers J."/>
            <person name="Bonds A."/>
            <person name="Quandt C.A."/>
            <person name="Barry K."/>
            <person name="Liu P."/>
            <person name="Grigoriev I."/>
            <person name="Longcore J.E."/>
            <person name="James T.Y."/>
        </authorList>
    </citation>
    <scope>NUCLEOTIDE SEQUENCE</scope>
    <source>
        <strain evidence="3">JEL0513</strain>
    </source>
</reference>
<dbReference type="FunFam" id="3.80.10.10:FF:000383">
    <property type="entry name" value="Leucine-rich repeat receptor protein kinase EMS1"/>
    <property type="match status" value="1"/>
</dbReference>
<dbReference type="InterPro" id="IPR032675">
    <property type="entry name" value="LRR_dom_sf"/>
</dbReference>
<name>A0AAD5T1P4_9FUNG</name>
<dbReference type="InterPro" id="IPR052941">
    <property type="entry name" value="StomDev_PlantInt_Reg"/>
</dbReference>
<evidence type="ECO:0000259" key="2">
    <source>
        <dbReference type="PROSITE" id="PS50181"/>
    </source>
</evidence>
<dbReference type="EMBL" id="JADGJH010000869">
    <property type="protein sequence ID" value="KAJ3121586.1"/>
    <property type="molecule type" value="Genomic_DNA"/>
</dbReference>
<dbReference type="Pfam" id="PF00560">
    <property type="entry name" value="LRR_1"/>
    <property type="match status" value="2"/>
</dbReference>
<evidence type="ECO:0000313" key="4">
    <source>
        <dbReference type="Proteomes" id="UP001211907"/>
    </source>
</evidence>